<evidence type="ECO:0000313" key="4">
    <source>
        <dbReference type="Proteomes" id="UP000784294"/>
    </source>
</evidence>
<evidence type="ECO:0000256" key="2">
    <source>
        <dbReference type="SAM" id="MobiDB-lite"/>
    </source>
</evidence>
<proteinExistence type="predicted"/>
<feature type="region of interest" description="Disordered" evidence="2">
    <location>
        <begin position="163"/>
        <end position="183"/>
    </location>
</feature>
<dbReference type="Proteomes" id="UP000784294">
    <property type="component" value="Unassembled WGS sequence"/>
</dbReference>
<evidence type="ECO:0000313" key="3">
    <source>
        <dbReference type="EMBL" id="VEL28126.1"/>
    </source>
</evidence>
<keyword evidence="1" id="KW-0175">Coiled coil</keyword>
<feature type="region of interest" description="Disordered" evidence="2">
    <location>
        <begin position="75"/>
        <end position="97"/>
    </location>
</feature>
<sequence length="338" mass="37291">MRQQTEELLKARDVELASLRDTFIQLKSFEIALDSIKSDIDDVGLAEDTETDVEGVWKKGELTNMTDEGRDEKEIRAEENMESESDNDISGKDGNGKLIDRKVEDANTESLNTIGGIGNQEEECSGGDWGSDFILDGASFGDMFNVPTSEAFKTSLRGLGSISKPDNISKDRPNKEMKKKRSKRIKMNNKIMSDDDKLLAEDGKSEPIMKPTKINGSEEAVKISGRGGNVSENSPLSMSAVADSRLRASLSLFLNIGQLRIQLSQAEQQVEVTEAGRHQEASLREAAETRVAELELALGELRSEQSQAERERAEAVTKLNVLSAYFKVNKCAYAKSFL</sequence>
<accession>A0A3S5AXY8</accession>
<feature type="compositionally biased region" description="Basic and acidic residues" evidence="2">
    <location>
        <begin position="167"/>
        <end position="176"/>
    </location>
</feature>
<keyword evidence="4" id="KW-1185">Reference proteome</keyword>
<feature type="coiled-coil region" evidence="1">
    <location>
        <begin position="284"/>
        <end position="318"/>
    </location>
</feature>
<reference evidence="3" key="1">
    <citation type="submission" date="2018-11" db="EMBL/GenBank/DDBJ databases">
        <authorList>
            <consortium name="Pathogen Informatics"/>
        </authorList>
    </citation>
    <scope>NUCLEOTIDE SEQUENCE</scope>
</reference>
<protein>
    <submittedName>
        <fullName evidence="3">Uncharacterized protein</fullName>
    </submittedName>
</protein>
<evidence type="ECO:0000256" key="1">
    <source>
        <dbReference type="SAM" id="Coils"/>
    </source>
</evidence>
<name>A0A3S5AXY8_9PLAT</name>
<organism evidence="3 4">
    <name type="scientific">Protopolystoma xenopodis</name>
    <dbReference type="NCBI Taxonomy" id="117903"/>
    <lineage>
        <taxon>Eukaryota</taxon>
        <taxon>Metazoa</taxon>
        <taxon>Spiralia</taxon>
        <taxon>Lophotrochozoa</taxon>
        <taxon>Platyhelminthes</taxon>
        <taxon>Monogenea</taxon>
        <taxon>Polyopisthocotylea</taxon>
        <taxon>Polystomatidea</taxon>
        <taxon>Polystomatidae</taxon>
        <taxon>Protopolystoma</taxon>
    </lineage>
</organism>
<comment type="caution">
    <text evidence="3">The sequence shown here is derived from an EMBL/GenBank/DDBJ whole genome shotgun (WGS) entry which is preliminary data.</text>
</comment>
<dbReference type="AlphaFoldDB" id="A0A3S5AXY8"/>
<gene>
    <name evidence="3" type="ORF">PXEA_LOCUS21566</name>
</gene>
<dbReference type="EMBL" id="CAAALY010092494">
    <property type="protein sequence ID" value="VEL28126.1"/>
    <property type="molecule type" value="Genomic_DNA"/>
</dbReference>